<evidence type="ECO:0000313" key="3">
    <source>
        <dbReference type="Proteomes" id="UP000051870"/>
    </source>
</evidence>
<feature type="signal peptide" evidence="1">
    <location>
        <begin position="1"/>
        <end position="19"/>
    </location>
</feature>
<evidence type="ECO:0000256" key="1">
    <source>
        <dbReference type="SAM" id="SignalP"/>
    </source>
</evidence>
<organism evidence="2 3">
    <name type="scientific">Shimia thalassica</name>
    <dbReference type="NCBI Taxonomy" id="1715693"/>
    <lineage>
        <taxon>Bacteria</taxon>
        <taxon>Pseudomonadati</taxon>
        <taxon>Pseudomonadota</taxon>
        <taxon>Alphaproteobacteria</taxon>
        <taxon>Rhodobacterales</taxon>
        <taxon>Roseobacteraceae</taxon>
    </lineage>
</organism>
<dbReference type="GeneID" id="83879608"/>
<proteinExistence type="predicted"/>
<dbReference type="EMBL" id="CYTW01000001">
    <property type="protein sequence ID" value="CUJ85707.1"/>
    <property type="molecule type" value="Genomic_DNA"/>
</dbReference>
<sequence length="333" mass="36495">MKRIFSALLAFFIASPALAECPDTSVFSKLPEKKQTEMRTAAHQQPFAKGLIWQVSKNDVTSYIVGTLHLSNPRHAETLARVQPLYDKVDALVLEMTSEDEAAFLTTLTSNSALFMITEGPSLIDRLGEDTWNTLLPRIEEAGLPGFMAAKYQPWFLGLALAVPPCVLEEQRAGKIGLDRQIERIAKDKGLATSSLDNTEGLLQILAGDPLEKQVSDLRDAVAFGLAGHDTTSDLVNFYFDEEVALAWEFTRAQAFEKAGPEQYDRVTGILEEFEQALLTDRNLLWSRTLADSLAQSPALVAVGALHLPGEDGLLSLLQKQGFAVAPLVHDGE</sequence>
<accession>A0A0P1IDV3</accession>
<evidence type="ECO:0000313" key="2">
    <source>
        <dbReference type="EMBL" id="CUJ85707.1"/>
    </source>
</evidence>
<dbReference type="InterPro" id="IPR047111">
    <property type="entry name" value="YbaP-like"/>
</dbReference>
<dbReference type="PANTHER" id="PTHR40590">
    <property type="entry name" value="CYTOPLASMIC PROTEIN-RELATED"/>
    <property type="match status" value="1"/>
</dbReference>
<keyword evidence="3" id="KW-1185">Reference proteome</keyword>
<dbReference type="CDD" id="cd14789">
    <property type="entry name" value="Tiki"/>
    <property type="match status" value="1"/>
</dbReference>
<dbReference type="InterPro" id="IPR002816">
    <property type="entry name" value="TraB/PrgY/GumN_fam"/>
</dbReference>
<dbReference type="PANTHER" id="PTHR40590:SF1">
    <property type="entry name" value="CYTOPLASMIC PROTEIN"/>
    <property type="match status" value="1"/>
</dbReference>
<feature type="chain" id="PRO_5006065151" evidence="1">
    <location>
        <begin position="20"/>
        <end position="333"/>
    </location>
</feature>
<dbReference type="STRING" id="1715693.PH7735_00529"/>
<gene>
    <name evidence="2" type="ORF">PH7735_00529</name>
</gene>
<dbReference type="AlphaFoldDB" id="A0A0P1IDV3"/>
<dbReference type="Proteomes" id="UP000051870">
    <property type="component" value="Unassembled WGS sequence"/>
</dbReference>
<reference evidence="3" key="1">
    <citation type="submission" date="2015-09" db="EMBL/GenBank/DDBJ databases">
        <authorList>
            <person name="Rodrigo-Torres Lidia"/>
            <person name="Arahal R.David."/>
        </authorList>
    </citation>
    <scope>NUCLEOTIDE SEQUENCE [LARGE SCALE GENOMIC DNA]</scope>
    <source>
        <strain evidence="3">CECT 7735</strain>
    </source>
</reference>
<dbReference type="RefSeq" id="WP_058309760.1">
    <property type="nucleotide sequence ID" value="NZ_CYTW01000001.1"/>
</dbReference>
<protein>
    <submittedName>
        <fullName evidence="2">TraB family protein</fullName>
    </submittedName>
</protein>
<keyword evidence="1" id="KW-0732">Signal</keyword>
<name>A0A0P1IDV3_9RHOB</name>
<dbReference type="Pfam" id="PF01963">
    <property type="entry name" value="TraB_PrgY_gumN"/>
    <property type="match status" value="1"/>
</dbReference>